<dbReference type="PANTHER" id="PTHR45879">
    <property type="entry name" value="CYCLIC AMP RESPONSE ELEMENT-BINDING PROTEIN B"/>
    <property type="match status" value="1"/>
</dbReference>
<feature type="compositionally biased region" description="Gly residues" evidence="6">
    <location>
        <begin position="352"/>
        <end position="361"/>
    </location>
</feature>
<feature type="region of interest" description="Disordered" evidence="6">
    <location>
        <begin position="79"/>
        <end position="98"/>
    </location>
</feature>
<dbReference type="PRINTS" id="PR00041">
    <property type="entry name" value="LEUZIPPRCREB"/>
</dbReference>
<evidence type="ECO:0000313" key="9">
    <source>
        <dbReference type="Proteomes" id="UP000694383"/>
    </source>
</evidence>
<evidence type="ECO:0000256" key="3">
    <source>
        <dbReference type="ARBA" id="ARBA00023125"/>
    </source>
</evidence>
<dbReference type="GO" id="GO:1990589">
    <property type="term" value="C:ATF4-CREB1 transcription factor complex"/>
    <property type="evidence" value="ECO:0007669"/>
    <property type="project" value="TreeGrafter"/>
</dbReference>
<dbReference type="InterPro" id="IPR001630">
    <property type="entry name" value="Leuzip_CREB"/>
</dbReference>
<proteinExistence type="predicted"/>
<evidence type="ECO:0000256" key="6">
    <source>
        <dbReference type="SAM" id="MobiDB-lite"/>
    </source>
</evidence>
<feature type="compositionally biased region" description="Polar residues" evidence="6">
    <location>
        <begin position="362"/>
        <end position="381"/>
    </location>
</feature>
<dbReference type="GO" id="GO:0001756">
    <property type="term" value="P:somitogenesis"/>
    <property type="evidence" value="ECO:0007669"/>
    <property type="project" value="Ensembl"/>
</dbReference>
<organism evidence="8 9">
    <name type="scientific">Oryzias sinensis</name>
    <name type="common">Chinese medaka</name>
    <dbReference type="NCBI Taxonomy" id="183150"/>
    <lineage>
        <taxon>Eukaryota</taxon>
        <taxon>Metazoa</taxon>
        <taxon>Chordata</taxon>
        <taxon>Craniata</taxon>
        <taxon>Vertebrata</taxon>
        <taxon>Euteleostomi</taxon>
        <taxon>Actinopterygii</taxon>
        <taxon>Neopterygii</taxon>
        <taxon>Teleostei</taxon>
        <taxon>Neoteleostei</taxon>
        <taxon>Acanthomorphata</taxon>
        <taxon>Ovalentaria</taxon>
        <taxon>Atherinomorphae</taxon>
        <taxon>Beloniformes</taxon>
        <taxon>Adrianichthyidae</taxon>
        <taxon>Oryziinae</taxon>
        <taxon>Oryzias</taxon>
    </lineage>
</organism>
<comment type="subcellular location">
    <subcellularLocation>
        <location evidence="1">Nucleus</location>
    </subcellularLocation>
</comment>
<evidence type="ECO:0000256" key="1">
    <source>
        <dbReference type="ARBA" id="ARBA00004123"/>
    </source>
</evidence>
<feature type="compositionally biased region" description="Low complexity" evidence="6">
    <location>
        <begin position="7"/>
        <end position="21"/>
    </location>
</feature>
<name>A0A8C7ZGN9_9TELE</name>
<evidence type="ECO:0000256" key="4">
    <source>
        <dbReference type="ARBA" id="ARBA00023163"/>
    </source>
</evidence>
<dbReference type="GO" id="GO:0030917">
    <property type="term" value="P:midbrain-hindbrain boundary development"/>
    <property type="evidence" value="ECO:0007669"/>
    <property type="project" value="Ensembl"/>
</dbReference>
<feature type="compositionally biased region" description="Basic and acidic residues" evidence="6">
    <location>
        <begin position="300"/>
        <end position="319"/>
    </location>
</feature>
<evidence type="ECO:0000259" key="7">
    <source>
        <dbReference type="PROSITE" id="PS50953"/>
    </source>
</evidence>
<protein>
    <submittedName>
        <fullName evidence="8">cAMP responsive element binding protein 1a</fullName>
    </submittedName>
</protein>
<keyword evidence="3" id="KW-0238">DNA-binding</keyword>
<reference evidence="8" key="2">
    <citation type="submission" date="2025-09" db="UniProtKB">
        <authorList>
            <consortium name="Ensembl"/>
        </authorList>
    </citation>
    <scope>IDENTIFICATION</scope>
</reference>
<dbReference type="GO" id="GO:0000981">
    <property type="term" value="F:DNA-binding transcription factor activity, RNA polymerase II-specific"/>
    <property type="evidence" value="ECO:0007669"/>
    <property type="project" value="TreeGrafter"/>
</dbReference>
<dbReference type="InterPro" id="IPR003102">
    <property type="entry name" value="CREB1-like_pKID"/>
</dbReference>
<feature type="domain" description="KID" evidence="7">
    <location>
        <begin position="75"/>
        <end position="134"/>
    </location>
</feature>
<accession>A0A8C7ZGN9</accession>
<dbReference type="PROSITE" id="PS50953">
    <property type="entry name" value="KID"/>
    <property type="match status" value="1"/>
</dbReference>
<dbReference type="PANTHER" id="PTHR45879:SF1">
    <property type="entry name" value="CYCLIC AMP-RESPONSIVE ELEMENT-BINDING PROTEIN 1"/>
    <property type="match status" value="1"/>
</dbReference>
<dbReference type="Pfam" id="PF02173">
    <property type="entry name" value="pKID"/>
    <property type="match status" value="1"/>
</dbReference>
<evidence type="ECO:0000256" key="2">
    <source>
        <dbReference type="ARBA" id="ARBA00023015"/>
    </source>
</evidence>
<evidence type="ECO:0000313" key="8">
    <source>
        <dbReference type="Ensembl" id="ENSOSIP00000041953.1"/>
    </source>
</evidence>
<dbReference type="GeneTree" id="ENSGT00940000167264"/>
<dbReference type="Proteomes" id="UP000694383">
    <property type="component" value="Unplaced"/>
</dbReference>
<dbReference type="GO" id="GO:0035497">
    <property type="term" value="F:cAMP response element binding"/>
    <property type="evidence" value="ECO:0007669"/>
    <property type="project" value="TreeGrafter"/>
</dbReference>
<keyword evidence="5" id="KW-0539">Nucleus</keyword>
<dbReference type="AlphaFoldDB" id="A0A8C7ZGN9"/>
<keyword evidence="2" id="KW-0805">Transcription regulation</keyword>
<evidence type="ECO:0000256" key="5">
    <source>
        <dbReference type="ARBA" id="ARBA00023242"/>
    </source>
</evidence>
<reference evidence="8" key="1">
    <citation type="submission" date="2025-08" db="UniProtKB">
        <authorList>
            <consortium name="Ensembl"/>
        </authorList>
    </citation>
    <scope>IDENTIFICATION</scope>
</reference>
<sequence>MTMEAGTETQQSSETEPETQQITLTQASLTAGQVSSNSPTVTLVQLPNGQTVQVHGVIQAAQPSVIQSPQVQTVQISTVGESEDSQESVDSVTDSQKRREILSRRPSYRKILNDLSSDAPAVPRIEEEKSEDDSTPAITTVTMPTPIYQTSSGQYIAITQGGAIQLANNGTDGVQGLQTLTMASAAAGQQGATILQYAQTSDGQQILVPSNQVVVQAASGDVQAYQIRTTSTSALTSGVVMATSPALGTGGGTEEVTRKREVRLMKNRYVTERLFWSLEESLREDVDLRSPPQGGCQRVSPKEEGVREVSGEPRRRVGEPKQNPHRGTKSSQRLVLPQIRVKTKKHHPPPGGGGGGGGGLTGTSPPVINSDSGQSQASGRHSSFSTTFFLKTVKNPTEDEPDEISVKKGNAGGFTLAPVTQLPSDSRINIRYAFNCRSAVLSHLYFGKIFHPLLLCFYFLDFTLH</sequence>
<feature type="region of interest" description="Disordered" evidence="6">
    <location>
        <begin position="1"/>
        <end position="21"/>
    </location>
</feature>
<keyword evidence="4" id="KW-0804">Transcription</keyword>
<feature type="region of interest" description="Disordered" evidence="6">
    <location>
        <begin position="119"/>
        <end position="138"/>
    </location>
</feature>
<keyword evidence="9" id="KW-1185">Reference proteome</keyword>
<feature type="region of interest" description="Disordered" evidence="6">
    <location>
        <begin position="284"/>
        <end position="381"/>
    </location>
</feature>
<dbReference type="Ensembl" id="ENSOSIT00000044177.1">
    <property type="protein sequence ID" value="ENSOSIP00000041953.1"/>
    <property type="gene ID" value="ENSOSIG00000020310.1"/>
</dbReference>
<dbReference type="GO" id="GO:0060028">
    <property type="term" value="P:convergent extension involved in axis elongation"/>
    <property type="evidence" value="ECO:0007669"/>
    <property type="project" value="Ensembl"/>
</dbReference>